<evidence type="ECO:0000313" key="1">
    <source>
        <dbReference type="EMBL" id="KAL3851973.1"/>
    </source>
</evidence>
<proteinExistence type="predicted"/>
<name>A0ABD3UUW6_SINWO</name>
<keyword evidence="2" id="KW-1185">Reference proteome</keyword>
<dbReference type="AlphaFoldDB" id="A0ABD3UUW6"/>
<protein>
    <submittedName>
        <fullName evidence="1">Uncharacterized protein</fullName>
    </submittedName>
</protein>
<dbReference type="EMBL" id="JBJQND010000015">
    <property type="protein sequence ID" value="KAL3851973.1"/>
    <property type="molecule type" value="Genomic_DNA"/>
</dbReference>
<evidence type="ECO:0000313" key="2">
    <source>
        <dbReference type="Proteomes" id="UP001634394"/>
    </source>
</evidence>
<gene>
    <name evidence="1" type="ORF">ACJMK2_015663</name>
</gene>
<sequence length="336" mass="38653">MLNFKSSAFYPIILYKKRRFVTSKYLVPPMTVNLILLFPYLKAHNHSIWILFSLCQTEVTASETCDFREFFILGQTSSTSQACKWNYSSVYKKLETMIYDEIQGLVGSRSKPVDSIIPNCLTDETYAALSAEDEQQMFDKIWSNYFCSEEHVIMLGKNDKITISRITGTKARDVLVRRADTMPDTLVRNIMGYSKFDISRKPAVKWGISKGKTFFLISTDDSFFSAYSDGHTKCKCCGKEVIEIRCPYNHNGSLDLTLKATHIYFTHVQLQIDIHEVQYCDFVVFTCNKLCITRRYLMSLVLPEIGTREHENGIIDAARNDNVATYCICDQQNTEK</sequence>
<dbReference type="PANTHER" id="PTHR47526:SF3">
    <property type="entry name" value="PHD-TYPE DOMAIN-CONTAINING PROTEIN"/>
    <property type="match status" value="1"/>
</dbReference>
<dbReference type="Gene3D" id="3.90.320.10">
    <property type="match status" value="1"/>
</dbReference>
<reference evidence="1 2" key="1">
    <citation type="submission" date="2024-11" db="EMBL/GenBank/DDBJ databases">
        <title>Chromosome-level genome assembly of the freshwater bivalve Anodonta woodiana.</title>
        <authorList>
            <person name="Chen X."/>
        </authorList>
    </citation>
    <scope>NUCLEOTIDE SEQUENCE [LARGE SCALE GENOMIC DNA]</scope>
    <source>
        <strain evidence="1">MN2024</strain>
        <tissue evidence="1">Gills</tissue>
    </source>
</reference>
<accession>A0ABD3UUW6</accession>
<comment type="caution">
    <text evidence="1">The sequence shown here is derived from an EMBL/GenBank/DDBJ whole genome shotgun (WGS) entry which is preliminary data.</text>
</comment>
<dbReference type="Proteomes" id="UP001634394">
    <property type="component" value="Unassembled WGS sequence"/>
</dbReference>
<dbReference type="PANTHER" id="PTHR47526">
    <property type="entry name" value="ATP-DEPENDENT DNA HELICASE"/>
    <property type="match status" value="1"/>
</dbReference>
<organism evidence="1 2">
    <name type="scientific">Sinanodonta woodiana</name>
    <name type="common">Chinese pond mussel</name>
    <name type="synonym">Anodonta woodiana</name>
    <dbReference type="NCBI Taxonomy" id="1069815"/>
    <lineage>
        <taxon>Eukaryota</taxon>
        <taxon>Metazoa</taxon>
        <taxon>Spiralia</taxon>
        <taxon>Lophotrochozoa</taxon>
        <taxon>Mollusca</taxon>
        <taxon>Bivalvia</taxon>
        <taxon>Autobranchia</taxon>
        <taxon>Heteroconchia</taxon>
        <taxon>Palaeoheterodonta</taxon>
        <taxon>Unionida</taxon>
        <taxon>Unionoidea</taxon>
        <taxon>Unionidae</taxon>
        <taxon>Unioninae</taxon>
        <taxon>Sinanodonta</taxon>
    </lineage>
</organism>
<dbReference type="CDD" id="cd22343">
    <property type="entry name" value="PDDEXK_lambda_exonuclease-like"/>
    <property type="match status" value="1"/>
</dbReference>
<dbReference type="InterPro" id="IPR011604">
    <property type="entry name" value="PDDEXK-like_dom_sf"/>
</dbReference>